<comment type="similarity">
    <text evidence="1">Belongs to the UDP-glycosyltransferase family.</text>
</comment>
<dbReference type="InterPro" id="IPR050271">
    <property type="entry name" value="UDP-glycosyltransferase"/>
</dbReference>
<dbReference type="PANTHER" id="PTHR48043">
    <property type="entry name" value="EG:EG0003.4 PROTEIN-RELATED"/>
    <property type="match status" value="1"/>
</dbReference>
<feature type="transmembrane region" description="Helical" evidence="7">
    <location>
        <begin position="134"/>
        <end position="155"/>
    </location>
</feature>
<dbReference type="EC" id="2.4.1.17" evidence="2"/>
<reference evidence="9" key="1">
    <citation type="submission" date="2016-11" db="UniProtKB">
        <authorList>
            <consortium name="WormBaseParasite"/>
        </authorList>
    </citation>
    <scope>IDENTIFICATION</scope>
</reference>
<sequence>MDAILNERNRTVLFSLGSLAQSKDMPLKMKLGEYKFRMGAATPSLFPTKLPITDIIEAFASFPDTTFIWKYEDENETALFSNHANIHPIKWVPQVDLLADPRLNFFITHAELVIDYGQMDHLLLHSQNMNVFQLYSLDVIGFLMAQIIVVVYLGYRALRFIMFNSVKLKLQ</sequence>
<evidence type="ECO:0000256" key="4">
    <source>
        <dbReference type="ARBA" id="ARBA00022679"/>
    </source>
</evidence>
<keyword evidence="5" id="KW-0732">Signal</keyword>
<organism evidence="8 9">
    <name type="scientific">Heterorhabditis bacteriophora</name>
    <name type="common">Entomopathogenic nematode worm</name>
    <dbReference type="NCBI Taxonomy" id="37862"/>
    <lineage>
        <taxon>Eukaryota</taxon>
        <taxon>Metazoa</taxon>
        <taxon>Ecdysozoa</taxon>
        <taxon>Nematoda</taxon>
        <taxon>Chromadorea</taxon>
        <taxon>Rhabditida</taxon>
        <taxon>Rhabditina</taxon>
        <taxon>Rhabditomorpha</taxon>
        <taxon>Strongyloidea</taxon>
        <taxon>Heterorhabditidae</taxon>
        <taxon>Heterorhabditis</taxon>
    </lineage>
</organism>
<evidence type="ECO:0000256" key="5">
    <source>
        <dbReference type="ARBA" id="ARBA00022729"/>
    </source>
</evidence>
<dbReference type="PANTHER" id="PTHR48043:SF23">
    <property type="entry name" value="UDP-GLUCURONOSYLTRANSFERASE"/>
    <property type="match status" value="1"/>
</dbReference>
<dbReference type="InterPro" id="IPR002213">
    <property type="entry name" value="UDP_glucos_trans"/>
</dbReference>
<proteinExistence type="inferred from homology"/>
<name>A0A1I7X1K3_HETBA</name>
<keyword evidence="7" id="KW-0812">Transmembrane</keyword>
<accession>A0A1I7X1K3</accession>
<dbReference type="Pfam" id="PF00201">
    <property type="entry name" value="UDPGT"/>
    <property type="match status" value="2"/>
</dbReference>
<evidence type="ECO:0000256" key="7">
    <source>
        <dbReference type="SAM" id="Phobius"/>
    </source>
</evidence>
<dbReference type="SUPFAM" id="SSF53756">
    <property type="entry name" value="UDP-Glycosyltransferase/glycogen phosphorylase"/>
    <property type="match status" value="1"/>
</dbReference>
<evidence type="ECO:0000313" key="8">
    <source>
        <dbReference type="Proteomes" id="UP000095283"/>
    </source>
</evidence>
<evidence type="ECO:0000256" key="3">
    <source>
        <dbReference type="ARBA" id="ARBA00022676"/>
    </source>
</evidence>
<evidence type="ECO:0000256" key="6">
    <source>
        <dbReference type="ARBA" id="ARBA00047475"/>
    </source>
</evidence>
<keyword evidence="4" id="KW-0808">Transferase</keyword>
<comment type="catalytic activity">
    <reaction evidence="6">
        <text>glucuronate acceptor + UDP-alpha-D-glucuronate = acceptor beta-D-glucuronoside + UDP + H(+)</text>
        <dbReference type="Rhea" id="RHEA:21032"/>
        <dbReference type="ChEBI" id="CHEBI:15378"/>
        <dbReference type="ChEBI" id="CHEBI:58052"/>
        <dbReference type="ChEBI" id="CHEBI:58223"/>
        <dbReference type="ChEBI" id="CHEBI:132367"/>
        <dbReference type="ChEBI" id="CHEBI:132368"/>
        <dbReference type="EC" id="2.4.1.17"/>
    </reaction>
</comment>
<evidence type="ECO:0000256" key="1">
    <source>
        <dbReference type="ARBA" id="ARBA00009995"/>
    </source>
</evidence>
<keyword evidence="8" id="KW-1185">Reference proteome</keyword>
<dbReference type="Gene3D" id="3.40.50.2000">
    <property type="entry name" value="Glycogen Phosphorylase B"/>
    <property type="match status" value="1"/>
</dbReference>
<keyword evidence="7" id="KW-1133">Transmembrane helix</keyword>
<keyword evidence="7" id="KW-0472">Membrane</keyword>
<evidence type="ECO:0000313" key="9">
    <source>
        <dbReference type="WBParaSite" id="Hba_11279"/>
    </source>
</evidence>
<protein>
    <recommendedName>
        <fullName evidence="2">glucuronosyltransferase</fullName>
        <ecNumber evidence="2">2.4.1.17</ecNumber>
    </recommendedName>
</protein>
<keyword evidence="3" id="KW-0328">Glycosyltransferase</keyword>
<dbReference type="GO" id="GO:0015020">
    <property type="term" value="F:glucuronosyltransferase activity"/>
    <property type="evidence" value="ECO:0007669"/>
    <property type="project" value="UniProtKB-EC"/>
</dbReference>
<evidence type="ECO:0000256" key="2">
    <source>
        <dbReference type="ARBA" id="ARBA00012544"/>
    </source>
</evidence>
<dbReference type="AlphaFoldDB" id="A0A1I7X1K3"/>
<dbReference type="WBParaSite" id="Hba_11279">
    <property type="protein sequence ID" value="Hba_11279"/>
    <property type="gene ID" value="Hba_11279"/>
</dbReference>
<dbReference type="Proteomes" id="UP000095283">
    <property type="component" value="Unplaced"/>
</dbReference>